<protein>
    <submittedName>
        <fullName evidence="2">Glyoxylase-like metal-dependent hydrolase (Beta-lactamase superfamily II)</fullName>
    </submittedName>
</protein>
<dbReference type="PANTHER" id="PTHR42951">
    <property type="entry name" value="METALLO-BETA-LACTAMASE DOMAIN-CONTAINING"/>
    <property type="match status" value="1"/>
</dbReference>
<feature type="domain" description="Metallo-beta-lactamase" evidence="1">
    <location>
        <begin position="23"/>
        <end position="205"/>
    </location>
</feature>
<evidence type="ECO:0000313" key="3">
    <source>
        <dbReference type="Proteomes" id="UP000295515"/>
    </source>
</evidence>
<dbReference type="GO" id="GO:0016787">
    <property type="term" value="F:hydrolase activity"/>
    <property type="evidence" value="ECO:0007669"/>
    <property type="project" value="UniProtKB-KW"/>
</dbReference>
<dbReference type="SMART" id="SM00849">
    <property type="entry name" value="Lactamase_B"/>
    <property type="match status" value="1"/>
</dbReference>
<dbReference type="InterPro" id="IPR001279">
    <property type="entry name" value="Metallo-B-lactamas"/>
</dbReference>
<dbReference type="PANTHER" id="PTHR42951:SF17">
    <property type="entry name" value="METALLO-BETA-LACTAMASE DOMAIN-CONTAINING PROTEIN"/>
    <property type="match status" value="1"/>
</dbReference>
<dbReference type="InterPro" id="IPR036866">
    <property type="entry name" value="RibonucZ/Hydroxyglut_hydro"/>
</dbReference>
<dbReference type="SUPFAM" id="SSF56281">
    <property type="entry name" value="Metallo-hydrolase/oxidoreductase"/>
    <property type="match status" value="1"/>
</dbReference>
<evidence type="ECO:0000259" key="1">
    <source>
        <dbReference type="SMART" id="SM00849"/>
    </source>
</evidence>
<name>A0A4R3Z6N3_9FIRM</name>
<keyword evidence="2" id="KW-0378">Hydrolase</keyword>
<accession>A0A4R3Z6N3</accession>
<dbReference type="Pfam" id="PF00753">
    <property type="entry name" value="Lactamase_B"/>
    <property type="match status" value="1"/>
</dbReference>
<dbReference type="EMBL" id="SMCQ01000003">
    <property type="protein sequence ID" value="TCW01584.1"/>
    <property type="molecule type" value="Genomic_DNA"/>
</dbReference>
<evidence type="ECO:0000313" key="2">
    <source>
        <dbReference type="EMBL" id="TCW01584.1"/>
    </source>
</evidence>
<reference evidence="2 3" key="1">
    <citation type="submission" date="2019-03" db="EMBL/GenBank/DDBJ databases">
        <title>Genomic Encyclopedia of Type Strains, Phase IV (KMG-IV): sequencing the most valuable type-strain genomes for metagenomic binning, comparative biology and taxonomic classification.</title>
        <authorList>
            <person name="Goeker M."/>
        </authorList>
    </citation>
    <scope>NUCLEOTIDE SEQUENCE [LARGE SCALE GENOMIC DNA]</scope>
    <source>
        <strain evidence="2 3">DSM 29487</strain>
    </source>
</reference>
<organism evidence="2 3">
    <name type="scientific">Longibaculum muris</name>
    <dbReference type="NCBI Taxonomy" id="1796628"/>
    <lineage>
        <taxon>Bacteria</taxon>
        <taxon>Bacillati</taxon>
        <taxon>Bacillota</taxon>
        <taxon>Erysipelotrichia</taxon>
        <taxon>Erysipelotrichales</taxon>
        <taxon>Coprobacillaceae</taxon>
        <taxon>Longibaculum</taxon>
    </lineage>
</organism>
<dbReference type="GeneID" id="98914525"/>
<dbReference type="InterPro" id="IPR050855">
    <property type="entry name" value="NDM-1-like"/>
</dbReference>
<dbReference type="AlphaFoldDB" id="A0A4R3Z6N3"/>
<keyword evidence="3" id="KW-1185">Reference proteome</keyword>
<dbReference type="RefSeq" id="WP_066448148.1">
    <property type="nucleotide sequence ID" value="NZ_JANKBF010000001.1"/>
</dbReference>
<comment type="caution">
    <text evidence="2">The sequence shown here is derived from an EMBL/GenBank/DDBJ whole genome shotgun (WGS) entry which is preliminary data.</text>
</comment>
<dbReference type="Proteomes" id="UP000295515">
    <property type="component" value="Unassembled WGS sequence"/>
</dbReference>
<sequence>MEICKGVHQLKINFHVTPDIERYVYVYILTGQFCYLIDTGVHDSEKMIEDYICELGYKIEDIRGIFLTHAHPDHMGGAFALQKKSGCPIYASIREKDWIEDIHQQFIERPIPNFDKLLQNSVIVDKIIDKDIEIELEDCLSMKILSTPGHSSGSLSYLVNQKILFSGDAILVKGDIPIYTNVKESIDSLNKLLSLQLVEYYCPAWDCVYDSSTGRRKILEAIAVIDSIQECVEMVMKDFPDACDDFLFEIVSQRMDMVSFWQNPLFKKTILSHIDYKNE</sequence>
<dbReference type="Gene3D" id="3.60.15.10">
    <property type="entry name" value="Ribonuclease Z/Hydroxyacylglutathione hydrolase-like"/>
    <property type="match status" value="1"/>
</dbReference>
<proteinExistence type="predicted"/>
<gene>
    <name evidence="2" type="ORF">EDD60_10336</name>
</gene>